<dbReference type="SUPFAM" id="SSF50969">
    <property type="entry name" value="YVTN repeat-like/Quinoprotein amine dehydrogenase"/>
    <property type="match status" value="1"/>
</dbReference>
<sequence length="396" mass="40368">MRLLASSVVAAVLFGLASATAPIRSHSPAAAYFITNEVSGNYVVAGSISNTGSLTLSTATSTGGKGSHNNGTGPDPFFSQGAVATSQLTSYLATVNAGSNTVSLFFINPLDPTHLEMIGSPVSSGGEYPIAVAFSPLGDNLCVLNGGAKNGVQCYQACFSGLIPIANSKRSLGLAQTTPPNGPPGTASTLVFTDDGKYLIAATKGMPGFLAVWDVESDGSLSSSFTKVAVPSGGGLPFSLNQIPGTKAFVASDPASGYDVIDIADSTKSASYAIEGQAASCWSARSQKTGNYYVVDAGTATLNEVHVDSNLKASLVKQYAYANGTTPLDADVASLNNTDYLYQLMVGTMQVGVVSLPAAGQGKVIQTVDISAFASNNSITVSSDHLAGMATYISLF</sequence>
<dbReference type="InterPro" id="IPR015943">
    <property type="entry name" value="WD40/YVTN_repeat-like_dom_sf"/>
</dbReference>
<gene>
    <name evidence="2" type="ORF">HYDPIDRAFT_29968</name>
</gene>
<dbReference type="OrthoDB" id="10006285at2759"/>
<evidence type="ECO:0000313" key="2">
    <source>
        <dbReference type="EMBL" id="KIJ62818.1"/>
    </source>
</evidence>
<feature type="chain" id="PRO_5002205122" description="3-carboxymuconate cyclase" evidence="1">
    <location>
        <begin position="20"/>
        <end position="396"/>
    </location>
</feature>
<evidence type="ECO:0000313" key="3">
    <source>
        <dbReference type="Proteomes" id="UP000053820"/>
    </source>
</evidence>
<proteinExistence type="predicted"/>
<dbReference type="InterPro" id="IPR011044">
    <property type="entry name" value="Quino_amine_DH_bsu"/>
</dbReference>
<evidence type="ECO:0000256" key="1">
    <source>
        <dbReference type="SAM" id="SignalP"/>
    </source>
</evidence>
<dbReference type="AlphaFoldDB" id="A0A0C9W6Z4"/>
<dbReference type="Gene3D" id="2.130.10.10">
    <property type="entry name" value="YVTN repeat-like/Quinoprotein amine dehydrogenase"/>
    <property type="match status" value="1"/>
</dbReference>
<name>A0A0C9W6Z4_9AGAM</name>
<organism evidence="2 3">
    <name type="scientific">Hydnomerulius pinastri MD-312</name>
    <dbReference type="NCBI Taxonomy" id="994086"/>
    <lineage>
        <taxon>Eukaryota</taxon>
        <taxon>Fungi</taxon>
        <taxon>Dikarya</taxon>
        <taxon>Basidiomycota</taxon>
        <taxon>Agaricomycotina</taxon>
        <taxon>Agaricomycetes</taxon>
        <taxon>Agaricomycetidae</taxon>
        <taxon>Boletales</taxon>
        <taxon>Boletales incertae sedis</taxon>
        <taxon>Leucogyrophana</taxon>
    </lineage>
</organism>
<dbReference type="HOGENOM" id="CLU_037887_0_0_1"/>
<protein>
    <recommendedName>
        <fullName evidence="4">3-carboxymuconate cyclase</fullName>
    </recommendedName>
</protein>
<accession>A0A0C9W6Z4</accession>
<evidence type="ECO:0008006" key="4">
    <source>
        <dbReference type="Google" id="ProtNLM"/>
    </source>
</evidence>
<feature type="signal peptide" evidence="1">
    <location>
        <begin position="1"/>
        <end position="19"/>
    </location>
</feature>
<dbReference type="EMBL" id="KN839853">
    <property type="protein sequence ID" value="KIJ62818.1"/>
    <property type="molecule type" value="Genomic_DNA"/>
</dbReference>
<keyword evidence="3" id="KW-1185">Reference proteome</keyword>
<reference evidence="2 3" key="1">
    <citation type="submission" date="2014-04" db="EMBL/GenBank/DDBJ databases">
        <title>Evolutionary Origins and Diversification of the Mycorrhizal Mutualists.</title>
        <authorList>
            <consortium name="DOE Joint Genome Institute"/>
            <consortium name="Mycorrhizal Genomics Consortium"/>
            <person name="Kohler A."/>
            <person name="Kuo A."/>
            <person name="Nagy L.G."/>
            <person name="Floudas D."/>
            <person name="Copeland A."/>
            <person name="Barry K.W."/>
            <person name="Cichocki N."/>
            <person name="Veneault-Fourrey C."/>
            <person name="LaButti K."/>
            <person name="Lindquist E.A."/>
            <person name="Lipzen A."/>
            <person name="Lundell T."/>
            <person name="Morin E."/>
            <person name="Murat C."/>
            <person name="Riley R."/>
            <person name="Ohm R."/>
            <person name="Sun H."/>
            <person name="Tunlid A."/>
            <person name="Henrissat B."/>
            <person name="Grigoriev I.V."/>
            <person name="Hibbett D.S."/>
            <person name="Martin F."/>
        </authorList>
    </citation>
    <scope>NUCLEOTIDE SEQUENCE [LARGE SCALE GENOMIC DNA]</scope>
    <source>
        <strain evidence="2 3">MD-312</strain>
    </source>
</reference>
<keyword evidence="1" id="KW-0732">Signal</keyword>
<dbReference type="Proteomes" id="UP000053820">
    <property type="component" value="Unassembled WGS sequence"/>
</dbReference>